<dbReference type="Gene3D" id="1.20.120.450">
    <property type="entry name" value="dinb family like domain"/>
    <property type="match status" value="1"/>
</dbReference>
<dbReference type="AlphaFoldDB" id="A0A926XZV9"/>
<evidence type="ECO:0008006" key="3">
    <source>
        <dbReference type="Google" id="ProtNLM"/>
    </source>
</evidence>
<name>A0A926XZV9_9BACT</name>
<dbReference type="Proteomes" id="UP000598820">
    <property type="component" value="Unassembled WGS sequence"/>
</dbReference>
<organism evidence="1 2">
    <name type="scientific">Spirosoma profusum</name>
    <dbReference type="NCBI Taxonomy" id="2771354"/>
    <lineage>
        <taxon>Bacteria</taxon>
        <taxon>Pseudomonadati</taxon>
        <taxon>Bacteroidota</taxon>
        <taxon>Cytophagia</taxon>
        <taxon>Cytophagales</taxon>
        <taxon>Cytophagaceae</taxon>
        <taxon>Spirosoma</taxon>
    </lineage>
</organism>
<comment type="caution">
    <text evidence="1">The sequence shown here is derived from an EMBL/GenBank/DDBJ whole genome shotgun (WGS) entry which is preliminary data.</text>
</comment>
<accession>A0A926XZV9</accession>
<keyword evidence="2" id="KW-1185">Reference proteome</keyword>
<dbReference type="RefSeq" id="WP_190887172.1">
    <property type="nucleotide sequence ID" value="NZ_JACWZY010000008.1"/>
</dbReference>
<protein>
    <recommendedName>
        <fullName evidence="3">DinB family protein</fullName>
    </recommendedName>
</protein>
<evidence type="ECO:0000313" key="1">
    <source>
        <dbReference type="EMBL" id="MBD2701312.1"/>
    </source>
</evidence>
<proteinExistence type="predicted"/>
<sequence length="206" mass="24300">MFGFIHLKKSAGWRKNVSIRQWKETDRQLLLVWLRITQEHLVSMVQELTENQFMNQLDTNQWSIGKIMEYLIKADKMHCQELTDVPYRRYPITRLQRTDIYDDLNWMDDIVNQTIIDVPRQLVPTGLFGKTELIREFIRGRAELIAFVNITSLDFKTVYTNWPTNADPIVLDLHQYVLAIIACTQRYIADIKKIKADQSALCLSDH</sequence>
<reference evidence="1" key="1">
    <citation type="submission" date="2020-09" db="EMBL/GenBank/DDBJ databases">
        <authorList>
            <person name="Kim M.K."/>
        </authorList>
    </citation>
    <scope>NUCLEOTIDE SEQUENCE</scope>
    <source>
        <strain evidence="1">BT702</strain>
    </source>
</reference>
<evidence type="ECO:0000313" key="2">
    <source>
        <dbReference type="Proteomes" id="UP000598820"/>
    </source>
</evidence>
<dbReference type="InterPro" id="IPR034660">
    <property type="entry name" value="DinB/YfiT-like"/>
</dbReference>
<gene>
    <name evidence="1" type="ORF">IC229_11735</name>
</gene>
<dbReference type="EMBL" id="JACWZY010000008">
    <property type="protein sequence ID" value="MBD2701312.1"/>
    <property type="molecule type" value="Genomic_DNA"/>
</dbReference>